<evidence type="ECO:0000313" key="7">
    <source>
        <dbReference type="EMBL" id="MBD3868778.1"/>
    </source>
</evidence>
<comment type="caution">
    <text evidence="7">The sequence shown here is derived from an EMBL/GenBank/DDBJ whole genome shotgun (WGS) entry which is preliminary data.</text>
</comment>
<proteinExistence type="inferred from homology"/>
<dbReference type="PANTHER" id="PTHR38102">
    <property type="entry name" value="PERIPLASMIC CHAPERONE SPY"/>
    <property type="match status" value="1"/>
</dbReference>
<evidence type="ECO:0000256" key="4">
    <source>
        <dbReference type="ARBA" id="ARBA00022764"/>
    </source>
</evidence>
<feature type="compositionally biased region" description="Basic and acidic residues" evidence="5">
    <location>
        <begin position="148"/>
        <end position="160"/>
    </location>
</feature>
<gene>
    <name evidence="7" type="ORF">IFK94_11690</name>
</gene>
<feature type="chain" id="PRO_5035212506" evidence="6">
    <location>
        <begin position="28"/>
        <end position="177"/>
    </location>
</feature>
<comment type="similarity">
    <text evidence="2">Belongs to the CpxP/Spy family.</text>
</comment>
<evidence type="ECO:0000256" key="1">
    <source>
        <dbReference type="ARBA" id="ARBA00004418"/>
    </source>
</evidence>
<dbReference type="InterPro" id="IPR052211">
    <property type="entry name" value="Cpx_auxiliary_protein"/>
</dbReference>
<evidence type="ECO:0000313" key="8">
    <source>
        <dbReference type="Proteomes" id="UP000648239"/>
    </source>
</evidence>
<dbReference type="Proteomes" id="UP000648239">
    <property type="component" value="Unassembled WGS sequence"/>
</dbReference>
<dbReference type="EMBL" id="JACXWD010000043">
    <property type="protein sequence ID" value="MBD3868778.1"/>
    <property type="molecule type" value="Genomic_DNA"/>
</dbReference>
<reference evidence="7 8" key="1">
    <citation type="submission" date="2020-08" db="EMBL/GenBank/DDBJ databases">
        <title>Acidobacteriota in marine sediments use diverse sulfur dissimilation pathways.</title>
        <authorList>
            <person name="Wasmund K."/>
        </authorList>
    </citation>
    <scope>NUCLEOTIDE SEQUENCE [LARGE SCALE GENOMIC DNA]</scope>
    <source>
        <strain evidence="7">MAG AM4</strain>
    </source>
</reference>
<feature type="compositionally biased region" description="Basic residues" evidence="5">
    <location>
        <begin position="163"/>
        <end position="177"/>
    </location>
</feature>
<keyword evidence="4" id="KW-0574">Periplasm</keyword>
<evidence type="ECO:0000256" key="5">
    <source>
        <dbReference type="SAM" id="MobiDB-lite"/>
    </source>
</evidence>
<feature type="signal peptide" evidence="6">
    <location>
        <begin position="1"/>
        <end position="27"/>
    </location>
</feature>
<comment type="subcellular location">
    <subcellularLocation>
        <location evidence="1">Periplasm</location>
    </subcellularLocation>
</comment>
<dbReference type="PANTHER" id="PTHR38102:SF1">
    <property type="entry name" value="PERIPLASMIC CHAPERONE SPY"/>
    <property type="match status" value="1"/>
</dbReference>
<dbReference type="GO" id="GO:0030288">
    <property type="term" value="C:outer membrane-bounded periplasmic space"/>
    <property type="evidence" value="ECO:0007669"/>
    <property type="project" value="TreeGrafter"/>
</dbReference>
<dbReference type="GO" id="GO:0051082">
    <property type="term" value="F:unfolded protein binding"/>
    <property type="evidence" value="ECO:0007669"/>
    <property type="project" value="TreeGrafter"/>
</dbReference>
<evidence type="ECO:0000256" key="3">
    <source>
        <dbReference type="ARBA" id="ARBA00022729"/>
    </source>
</evidence>
<dbReference type="AlphaFoldDB" id="A0A8J6XVV7"/>
<dbReference type="CDD" id="cd09916">
    <property type="entry name" value="CpxP_like"/>
    <property type="match status" value="1"/>
</dbReference>
<dbReference type="Gene3D" id="1.20.120.1490">
    <property type="match status" value="1"/>
</dbReference>
<dbReference type="Pfam" id="PF07813">
    <property type="entry name" value="LTXXQ"/>
    <property type="match status" value="1"/>
</dbReference>
<dbReference type="InterPro" id="IPR012899">
    <property type="entry name" value="LTXXQ"/>
</dbReference>
<organism evidence="7 8">
    <name type="scientific">Candidatus Polarisedimenticola svalbardensis</name>
    <dbReference type="NCBI Taxonomy" id="2886004"/>
    <lineage>
        <taxon>Bacteria</taxon>
        <taxon>Pseudomonadati</taxon>
        <taxon>Acidobacteriota</taxon>
        <taxon>Candidatus Polarisedimenticolia</taxon>
        <taxon>Candidatus Polarisedimenticolales</taxon>
        <taxon>Candidatus Polarisedimenticolaceae</taxon>
        <taxon>Candidatus Polarisedimenticola</taxon>
    </lineage>
</organism>
<name>A0A8J6XVV7_9BACT</name>
<sequence length="177" mass="19683">MRTPMKSVPMILAVAALLVLTSITVVAAQGPGPGGERAGKRGGQGDELRKALGRLDLSEDQKSSIKALFESNKESMQADRETLRTAREALRLQMQSETFNEGAIRNLAGQVGAAEVEMAVARASLHNQIRELLTDEQRGQLKEMQAQRMERMEERREQGRQGKQGRHGQRHQNRNDL</sequence>
<protein>
    <submittedName>
        <fullName evidence="7">Spy/CpxP family protein refolding chaperone</fullName>
    </submittedName>
</protein>
<feature type="region of interest" description="Disordered" evidence="5">
    <location>
        <begin position="136"/>
        <end position="177"/>
    </location>
</feature>
<evidence type="ECO:0000256" key="6">
    <source>
        <dbReference type="SAM" id="SignalP"/>
    </source>
</evidence>
<accession>A0A8J6XVV7</accession>
<dbReference type="PIRSF" id="PIRSF034445">
    <property type="entry name" value="CpxP_Spy"/>
    <property type="match status" value="1"/>
</dbReference>
<keyword evidence="3 6" id="KW-0732">Signal</keyword>
<evidence type="ECO:0000256" key="2">
    <source>
        <dbReference type="ARBA" id="ARBA00008441"/>
    </source>
</evidence>